<reference evidence="3 4" key="1">
    <citation type="submission" date="2014-04" db="EMBL/GenBank/DDBJ databases">
        <authorList>
            <consortium name="DOE Joint Genome Institute"/>
            <person name="Kuo A."/>
            <person name="Gay G."/>
            <person name="Dore J."/>
            <person name="Kohler A."/>
            <person name="Nagy L.G."/>
            <person name="Floudas D."/>
            <person name="Copeland A."/>
            <person name="Barry K.W."/>
            <person name="Cichocki N."/>
            <person name="Veneault-Fourrey C."/>
            <person name="LaButti K."/>
            <person name="Lindquist E.A."/>
            <person name="Lipzen A."/>
            <person name="Lundell T."/>
            <person name="Morin E."/>
            <person name="Murat C."/>
            <person name="Sun H."/>
            <person name="Tunlid A."/>
            <person name="Henrissat B."/>
            <person name="Grigoriev I.V."/>
            <person name="Hibbett D.S."/>
            <person name="Martin F."/>
            <person name="Nordberg H.P."/>
            <person name="Cantor M.N."/>
            <person name="Hua S.X."/>
        </authorList>
    </citation>
    <scope>NUCLEOTIDE SEQUENCE [LARGE SCALE GENOMIC DNA]</scope>
    <source>
        <strain evidence="4">h7</strain>
    </source>
</reference>
<keyword evidence="1" id="KW-0175">Coiled coil</keyword>
<feature type="region of interest" description="Disordered" evidence="2">
    <location>
        <begin position="1"/>
        <end position="70"/>
    </location>
</feature>
<evidence type="ECO:0000313" key="4">
    <source>
        <dbReference type="Proteomes" id="UP000053424"/>
    </source>
</evidence>
<feature type="compositionally biased region" description="Polar residues" evidence="2">
    <location>
        <begin position="1"/>
        <end position="19"/>
    </location>
</feature>
<gene>
    <name evidence="3" type="ORF">M413DRAFT_438666</name>
</gene>
<feature type="region of interest" description="Disordered" evidence="2">
    <location>
        <begin position="150"/>
        <end position="227"/>
    </location>
</feature>
<name>A0A0C2Z8M1_HEBCY</name>
<accession>A0A0C2Z8M1</accession>
<evidence type="ECO:0000256" key="2">
    <source>
        <dbReference type="SAM" id="MobiDB-lite"/>
    </source>
</evidence>
<dbReference type="EMBL" id="KN831768">
    <property type="protein sequence ID" value="KIM49482.1"/>
    <property type="molecule type" value="Genomic_DNA"/>
</dbReference>
<evidence type="ECO:0000256" key="1">
    <source>
        <dbReference type="SAM" id="Coils"/>
    </source>
</evidence>
<dbReference type="AlphaFoldDB" id="A0A0C2Z8M1"/>
<sequence length="227" mass="24753">MAHNTSIVTDSGPSVQPSVRSPARDRDCHAFSPVPSSLRQTNSSPSPAPFTILPSIASPSTSTGVTSQSTTAETLLKQHATSADPKAAALEQAVANRNALSGENSQLWRLIDKQKAVHNQMLKELERIRKERDFYKGKLVTLDAFPSASKQLKPVSEHGSRPNDASSKDNLSSLAPPHLQARQNSADQPNRYQPPKGPLHGSRKHPRARFERWAPNSTILEETDQTA</sequence>
<dbReference type="HOGENOM" id="CLU_1219806_0_0_1"/>
<feature type="compositionally biased region" description="Low complexity" evidence="2">
    <location>
        <begin position="58"/>
        <end position="70"/>
    </location>
</feature>
<reference evidence="4" key="2">
    <citation type="submission" date="2015-01" db="EMBL/GenBank/DDBJ databases">
        <title>Evolutionary Origins and Diversification of the Mycorrhizal Mutualists.</title>
        <authorList>
            <consortium name="DOE Joint Genome Institute"/>
            <consortium name="Mycorrhizal Genomics Consortium"/>
            <person name="Kohler A."/>
            <person name="Kuo A."/>
            <person name="Nagy L.G."/>
            <person name="Floudas D."/>
            <person name="Copeland A."/>
            <person name="Barry K.W."/>
            <person name="Cichocki N."/>
            <person name="Veneault-Fourrey C."/>
            <person name="LaButti K."/>
            <person name="Lindquist E.A."/>
            <person name="Lipzen A."/>
            <person name="Lundell T."/>
            <person name="Morin E."/>
            <person name="Murat C."/>
            <person name="Riley R."/>
            <person name="Ohm R."/>
            <person name="Sun H."/>
            <person name="Tunlid A."/>
            <person name="Henrissat B."/>
            <person name="Grigoriev I.V."/>
            <person name="Hibbett D.S."/>
            <person name="Martin F."/>
        </authorList>
    </citation>
    <scope>NUCLEOTIDE SEQUENCE [LARGE SCALE GENOMIC DNA]</scope>
    <source>
        <strain evidence="4">h7</strain>
    </source>
</reference>
<evidence type="ECO:0000313" key="3">
    <source>
        <dbReference type="EMBL" id="KIM49482.1"/>
    </source>
</evidence>
<dbReference type="STRING" id="686832.A0A0C2Z8M1"/>
<protein>
    <submittedName>
        <fullName evidence="3">Uncharacterized protein</fullName>
    </submittedName>
</protein>
<feature type="compositionally biased region" description="Polar residues" evidence="2">
    <location>
        <begin position="181"/>
        <end position="191"/>
    </location>
</feature>
<keyword evidence="4" id="KW-1185">Reference proteome</keyword>
<dbReference type="Proteomes" id="UP000053424">
    <property type="component" value="Unassembled WGS sequence"/>
</dbReference>
<feature type="coiled-coil region" evidence="1">
    <location>
        <begin position="111"/>
        <end position="138"/>
    </location>
</feature>
<proteinExistence type="predicted"/>
<dbReference type="OrthoDB" id="2874176at2759"/>
<feature type="compositionally biased region" description="Polar residues" evidence="2">
    <location>
        <begin position="34"/>
        <end position="45"/>
    </location>
</feature>
<feature type="compositionally biased region" description="Polar residues" evidence="2">
    <location>
        <begin position="163"/>
        <end position="173"/>
    </location>
</feature>
<organism evidence="3 4">
    <name type="scientific">Hebeloma cylindrosporum</name>
    <dbReference type="NCBI Taxonomy" id="76867"/>
    <lineage>
        <taxon>Eukaryota</taxon>
        <taxon>Fungi</taxon>
        <taxon>Dikarya</taxon>
        <taxon>Basidiomycota</taxon>
        <taxon>Agaricomycotina</taxon>
        <taxon>Agaricomycetes</taxon>
        <taxon>Agaricomycetidae</taxon>
        <taxon>Agaricales</taxon>
        <taxon>Agaricineae</taxon>
        <taxon>Hymenogastraceae</taxon>
        <taxon>Hebeloma</taxon>
    </lineage>
</organism>